<dbReference type="PANTHER" id="PTHR11138:SF5">
    <property type="entry name" value="METHIONYL-TRNA FORMYLTRANSFERASE, MITOCHONDRIAL"/>
    <property type="match status" value="1"/>
</dbReference>
<name>A0A414FZC3_9ACTN</name>
<dbReference type="SUPFAM" id="SSF53328">
    <property type="entry name" value="Formyltransferase"/>
    <property type="match status" value="1"/>
</dbReference>
<dbReference type="RefSeq" id="WP_118271109.1">
    <property type="nucleotide sequence ID" value="NZ_QSJI01000001.1"/>
</dbReference>
<dbReference type="HAMAP" id="MF_00182">
    <property type="entry name" value="Formyl_trans"/>
    <property type="match status" value="1"/>
</dbReference>
<evidence type="ECO:0000259" key="7">
    <source>
        <dbReference type="Pfam" id="PF02911"/>
    </source>
</evidence>
<evidence type="ECO:0000313" key="9">
    <source>
        <dbReference type="Proteomes" id="UP000286050"/>
    </source>
</evidence>
<dbReference type="Gene3D" id="3.40.50.12230">
    <property type="match status" value="1"/>
</dbReference>
<comment type="caution">
    <text evidence="8">The sequence shown here is derived from an EMBL/GenBank/DDBJ whole genome shotgun (WGS) entry which is preliminary data.</text>
</comment>
<evidence type="ECO:0000256" key="1">
    <source>
        <dbReference type="ARBA" id="ARBA00010699"/>
    </source>
</evidence>
<feature type="binding site" evidence="5">
    <location>
        <begin position="107"/>
        <end position="110"/>
    </location>
    <ligand>
        <name>(6S)-5,6,7,8-tetrahydrofolate</name>
        <dbReference type="ChEBI" id="CHEBI:57453"/>
    </ligand>
</feature>
<dbReference type="AlphaFoldDB" id="A0A414FZC3"/>
<evidence type="ECO:0000256" key="3">
    <source>
        <dbReference type="ARBA" id="ARBA00022679"/>
    </source>
</evidence>
<gene>
    <name evidence="5" type="primary">fmt</name>
    <name evidence="8" type="ORF">DW787_00040</name>
</gene>
<accession>A0A414FZC3</accession>
<dbReference type="NCBIfam" id="TIGR00460">
    <property type="entry name" value="fmt"/>
    <property type="match status" value="1"/>
</dbReference>
<dbReference type="Proteomes" id="UP000286050">
    <property type="component" value="Unassembled WGS sequence"/>
</dbReference>
<comment type="function">
    <text evidence="5">Attaches a formyl group to the free amino group of methionyl-tRNA(fMet). The formyl group appears to play a dual role in the initiator identity of N-formylmethionyl-tRNA by promoting its recognition by IF2 and preventing the misappropriation of this tRNA by the elongation apparatus.</text>
</comment>
<protein>
    <recommendedName>
        <fullName evidence="2 5">Methionyl-tRNA formyltransferase</fullName>
        <ecNumber evidence="2 5">2.1.2.9</ecNumber>
    </recommendedName>
</protein>
<dbReference type="EMBL" id="QSJI01000001">
    <property type="protein sequence ID" value="RHD57282.1"/>
    <property type="molecule type" value="Genomic_DNA"/>
</dbReference>
<feature type="domain" description="Formyl transferase C-terminal" evidence="7">
    <location>
        <begin position="200"/>
        <end position="297"/>
    </location>
</feature>
<dbReference type="GO" id="GO:0005829">
    <property type="term" value="C:cytosol"/>
    <property type="evidence" value="ECO:0007669"/>
    <property type="project" value="TreeGrafter"/>
</dbReference>
<organism evidence="8 9">
    <name type="scientific">Collinsella intestinalis</name>
    <dbReference type="NCBI Taxonomy" id="147207"/>
    <lineage>
        <taxon>Bacteria</taxon>
        <taxon>Bacillati</taxon>
        <taxon>Actinomycetota</taxon>
        <taxon>Coriobacteriia</taxon>
        <taxon>Coriobacteriales</taxon>
        <taxon>Coriobacteriaceae</taxon>
        <taxon>Collinsella</taxon>
    </lineage>
</organism>
<proteinExistence type="inferred from homology"/>
<comment type="catalytic activity">
    <reaction evidence="5">
        <text>L-methionyl-tRNA(fMet) + (6R)-10-formyltetrahydrofolate = N-formyl-L-methionyl-tRNA(fMet) + (6S)-5,6,7,8-tetrahydrofolate + H(+)</text>
        <dbReference type="Rhea" id="RHEA:24380"/>
        <dbReference type="Rhea" id="RHEA-COMP:9952"/>
        <dbReference type="Rhea" id="RHEA-COMP:9953"/>
        <dbReference type="ChEBI" id="CHEBI:15378"/>
        <dbReference type="ChEBI" id="CHEBI:57453"/>
        <dbReference type="ChEBI" id="CHEBI:78530"/>
        <dbReference type="ChEBI" id="CHEBI:78844"/>
        <dbReference type="ChEBI" id="CHEBI:195366"/>
        <dbReference type="EC" id="2.1.2.9"/>
    </reaction>
</comment>
<evidence type="ECO:0000256" key="2">
    <source>
        <dbReference type="ARBA" id="ARBA00012261"/>
    </source>
</evidence>
<evidence type="ECO:0000256" key="5">
    <source>
        <dbReference type="HAMAP-Rule" id="MF_00182"/>
    </source>
</evidence>
<dbReference type="InterPro" id="IPR005793">
    <property type="entry name" value="Formyl_trans_C"/>
</dbReference>
<dbReference type="InterPro" id="IPR005794">
    <property type="entry name" value="Fmt"/>
</dbReference>
<dbReference type="InterPro" id="IPR002376">
    <property type="entry name" value="Formyl_transf_N"/>
</dbReference>
<dbReference type="InterPro" id="IPR011034">
    <property type="entry name" value="Formyl_transferase-like_C_sf"/>
</dbReference>
<keyword evidence="3 5" id="KW-0808">Transferase</keyword>
<dbReference type="SUPFAM" id="SSF50486">
    <property type="entry name" value="FMT C-terminal domain-like"/>
    <property type="match status" value="1"/>
</dbReference>
<dbReference type="EC" id="2.1.2.9" evidence="2 5"/>
<sequence>MRVVFMGTPAFAVSSLRKLAAAHEIALVLTRPDAVRSRGKKLEPSPVKEAALELDLPVMEANRMTPEVLDALRAAEAEIFCVAAYGCILPDEVLTMAPLGCVNVHASLLPRWRGAAPIQRSILEGDAETGVSIMRIGHGVDTGAYCAQASCPVPGKSADELTAELAELGGDLLVSTLSAIADGSAVWTEQDESLVTHAAKIAKAELRLDPAAGALENIRRVMASSNAAPARCVIAGKPARVMRAAAVDAASPSAVAGSFTVKGGRVYMGCADGSLELISIKPDGKREMDAKSWAAGQREDDGAWGCLE</sequence>
<dbReference type="GO" id="GO:0004479">
    <property type="term" value="F:methionyl-tRNA formyltransferase activity"/>
    <property type="evidence" value="ECO:0007669"/>
    <property type="project" value="UniProtKB-UniRule"/>
</dbReference>
<keyword evidence="4 5" id="KW-0648">Protein biosynthesis</keyword>
<dbReference type="Pfam" id="PF02911">
    <property type="entry name" value="Formyl_trans_C"/>
    <property type="match status" value="1"/>
</dbReference>
<reference evidence="8 9" key="1">
    <citation type="submission" date="2018-08" db="EMBL/GenBank/DDBJ databases">
        <title>A genome reference for cultivated species of the human gut microbiota.</title>
        <authorList>
            <person name="Zou Y."/>
            <person name="Xue W."/>
            <person name="Luo G."/>
        </authorList>
    </citation>
    <scope>NUCLEOTIDE SEQUENCE [LARGE SCALE GENOMIC DNA]</scope>
    <source>
        <strain evidence="8 9">AM30-5LB</strain>
    </source>
</reference>
<dbReference type="InterPro" id="IPR036477">
    <property type="entry name" value="Formyl_transf_N_sf"/>
</dbReference>
<dbReference type="CDD" id="cd08704">
    <property type="entry name" value="Met_tRNA_FMT_C"/>
    <property type="match status" value="1"/>
</dbReference>
<dbReference type="InterPro" id="IPR041711">
    <property type="entry name" value="Met-tRNA-FMT_N"/>
</dbReference>
<dbReference type="Pfam" id="PF00551">
    <property type="entry name" value="Formyl_trans_N"/>
    <property type="match status" value="1"/>
</dbReference>
<evidence type="ECO:0000259" key="6">
    <source>
        <dbReference type="Pfam" id="PF00551"/>
    </source>
</evidence>
<dbReference type="InterPro" id="IPR044135">
    <property type="entry name" value="Met-tRNA-FMT_C"/>
</dbReference>
<dbReference type="PANTHER" id="PTHR11138">
    <property type="entry name" value="METHIONYL-TRNA FORMYLTRANSFERASE"/>
    <property type="match status" value="1"/>
</dbReference>
<dbReference type="CDD" id="cd08646">
    <property type="entry name" value="FMT_core_Met-tRNA-FMT_N"/>
    <property type="match status" value="1"/>
</dbReference>
<feature type="domain" description="Formyl transferase N-terminal" evidence="6">
    <location>
        <begin position="1"/>
        <end position="176"/>
    </location>
</feature>
<comment type="similarity">
    <text evidence="1 5">Belongs to the Fmt family.</text>
</comment>
<evidence type="ECO:0000256" key="4">
    <source>
        <dbReference type="ARBA" id="ARBA00022917"/>
    </source>
</evidence>
<evidence type="ECO:0000313" key="8">
    <source>
        <dbReference type="EMBL" id="RHD57282.1"/>
    </source>
</evidence>